<dbReference type="InterPro" id="IPR005563">
    <property type="entry name" value="A_protein"/>
</dbReference>
<evidence type="ECO:0000313" key="8">
    <source>
        <dbReference type="EMBL" id="DAD50789.1"/>
    </source>
</evidence>
<evidence type="ECO:0000256" key="5">
    <source>
        <dbReference type="ARBA" id="ARBA00023104"/>
    </source>
</evidence>
<keyword evidence="3" id="KW-1161">Viral attachment to host cell</keyword>
<dbReference type="Pfam" id="PF03863">
    <property type="entry name" value="Phage_mat-A"/>
    <property type="match status" value="1"/>
</dbReference>
<name>A0A8S5L0D2_9VIRU</name>
<organism evidence="8 9">
    <name type="scientific">ssRNA phage SRR5466338_1</name>
    <dbReference type="NCBI Taxonomy" id="2786390"/>
    <lineage>
        <taxon>Viruses</taxon>
        <taxon>Riboviria</taxon>
        <taxon>Orthornavirae</taxon>
        <taxon>Lenarviricota</taxon>
        <taxon>Leviviricetes</taxon>
        <taxon>Norzivirales</taxon>
        <taxon>Fiersviridae</taxon>
        <taxon>Wyahnevirus</taxon>
        <taxon>Wyahnevirus asiohabitans</taxon>
    </lineage>
</organism>
<evidence type="ECO:0000256" key="2">
    <source>
        <dbReference type="ARBA" id="ARBA00022581"/>
    </source>
</evidence>
<dbReference type="Proteomes" id="UP000678217">
    <property type="component" value="Segment"/>
</dbReference>
<gene>
    <name evidence="8" type="primary">SRR5466338_1_1</name>
</gene>
<keyword evidence="9" id="KW-1185">Reference proteome</keyword>
<protein>
    <submittedName>
        <fullName evidence="8">Maturation protein</fullName>
    </submittedName>
</protein>
<evidence type="ECO:0000256" key="7">
    <source>
        <dbReference type="ARBA" id="ARBA00035110"/>
    </source>
</evidence>
<evidence type="ECO:0000313" key="9">
    <source>
        <dbReference type="Proteomes" id="UP000678217"/>
    </source>
</evidence>
<proteinExistence type="inferred from homology"/>
<keyword evidence="4" id="KW-0946">Virion</keyword>
<keyword evidence="5" id="KW-1175">Viral attachment to host cell pilus</keyword>
<keyword evidence="6" id="KW-1160">Virus entry into host cell</keyword>
<keyword evidence="2" id="KW-0945">Host-virus interaction</keyword>
<reference evidence="8" key="1">
    <citation type="submission" date="2020-09" db="EMBL/GenBank/DDBJ databases">
        <title>Leviviricetes taxonomy.</title>
        <authorList>
            <person name="Stockdale S.R."/>
            <person name="Callanan J."/>
            <person name="Adriaenssens E.M."/>
            <person name="Kuhn J.H."/>
            <person name="Rumnieks J."/>
            <person name="Shkoporov A."/>
            <person name="Draper L.A."/>
            <person name="Ross P."/>
            <person name="Hill C."/>
        </authorList>
    </citation>
    <scope>NUCLEOTIDE SEQUENCE</scope>
</reference>
<evidence type="ECO:0000256" key="1">
    <source>
        <dbReference type="ARBA" id="ARBA00004328"/>
    </source>
</evidence>
<accession>A0A8S5L0D2</accession>
<dbReference type="GeneID" id="80399205"/>
<dbReference type="KEGG" id="vg:80399205"/>
<dbReference type="GO" id="GO:0044423">
    <property type="term" value="C:virion component"/>
    <property type="evidence" value="ECO:0007669"/>
    <property type="project" value="UniProtKB-KW"/>
</dbReference>
<dbReference type="EMBL" id="BK013627">
    <property type="protein sequence ID" value="DAD50789.1"/>
    <property type="molecule type" value="Genomic_RNA"/>
</dbReference>
<comment type="subcellular location">
    <subcellularLocation>
        <location evidence="1">Virion</location>
    </subcellularLocation>
</comment>
<evidence type="ECO:0000256" key="3">
    <source>
        <dbReference type="ARBA" id="ARBA00022804"/>
    </source>
</evidence>
<dbReference type="RefSeq" id="YP_010770019.1">
    <property type="nucleotide sequence ID" value="NC_074137.1"/>
</dbReference>
<evidence type="ECO:0000256" key="4">
    <source>
        <dbReference type="ARBA" id="ARBA00022844"/>
    </source>
</evidence>
<sequence length="398" mass="45263">MDWRDQYTGAQPVELYKTYTSIHIKTNKNGSTSVVTSNQSVKCGERKRQFYSINRFQTVKGLSYRPCSTYRREWTHLLSNSPAHLERYNPTSSVSYESATSYASSGYPRMTLGANAGEQHPTLGDQAVTELLSDMAQVKAQYLTTLAESVKTVNHLADRVEHFALFLIKLRRGHWRAAFRHLLGHNPKWDSPAKLWLEYQYAWKPLMFDIFDHMEAAKASFVEGMAIKGKRSVTEHFEASNPSFWSPDGRWSHDVVYRYRETWTAVILALIDDANLKKAQGYGLTNPALTGWEVLPYTFVIDWFIPIGTFLEAITAPQGLTFVTGSLTTNVDGEFKSSYRRAQTDGWKTVGRGSAEAEYRLVRRQTIQSWPKPVPYGKSPFSTTKVTSALALVTQLRR</sequence>
<evidence type="ECO:0000256" key="6">
    <source>
        <dbReference type="ARBA" id="ARBA00023296"/>
    </source>
</evidence>
<dbReference type="GO" id="GO:0039666">
    <property type="term" value="P:virion attachment to host cell pilus"/>
    <property type="evidence" value="ECO:0007669"/>
    <property type="project" value="UniProtKB-KW"/>
</dbReference>
<comment type="similarity">
    <text evidence="7">Belongs to the Leviviricetes maturation protein family.</text>
</comment>